<keyword evidence="2" id="KW-1185">Reference proteome</keyword>
<organism evidence="1 2">
    <name type="scientific">Gordonia phosphorivorans</name>
    <dbReference type="NCBI Taxonomy" id="1056982"/>
    <lineage>
        <taxon>Bacteria</taxon>
        <taxon>Bacillati</taxon>
        <taxon>Actinomycetota</taxon>
        <taxon>Actinomycetes</taxon>
        <taxon>Mycobacteriales</taxon>
        <taxon>Gordoniaceae</taxon>
        <taxon>Gordonia</taxon>
    </lineage>
</organism>
<gene>
    <name evidence="1" type="ORF">ACFFJD_06510</name>
</gene>
<dbReference type="EMBL" id="JBHLWV010000016">
    <property type="protein sequence ID" value="MFC0314501.1"/>
    <property type="molecule type" value="Genomic_DNA"/>
</dbReference>
<sequence length="71" mass="7884">MDAKTNRLAPVDADASEYGNVSIHVDPVSREPQQVVLGKAKAAAMRAAGQPLYLSHFASCPHAYRWRKDYR</sequence>
<comment type="caution">
    <text evidence="1">The sequence shown here is derived from an EMBL/GenBank/DDBJ whole genome shotgun (WGS) entry which is preliminary data.</text>
</comment>
<protein>
    <submittedName>
        <fullName evidence="1">Uncharacterized protein</fullName>
    </submittedName>
</protein>
<accession>A0ABV6H6X3</accession>
<reference evidence="1 2" key="1">
    <citation type="submission" date="2024-09" db="EMBL/GenBank/DDBJ databases">
        <authorList>
            <person name="Sun Q."/>
            <person name="Mori K."/>
        </authorList>
    </citation>
    <scope>NUCLEOTIDE SEQUENCE [LARGE SCALE GENOMIC DNA]</scope>
    <source>
        <strain evidence="1 2">CCM 7957</strain>
    </source>
</reference>
<proteinExistence type="predicted"/>
<dbReference type="Proteomes" id="UP001589783">
    <property type="component" value="Unassembled WGS sequence"/>
</dbReference>
<evidence type="ECO:0000313" key="1">
    <source>
        <dbReference type="EMBL" id="MFC0314501.1"/>
    </source>
</evidence>
<evidence type="ECO:0000313" key="2">
    <source>
        <dbReference type="Proteomes" id="UP001589783"/>
    </source>
</evidence>
<dbReference type="RefSeq" id="WP_382362344.1">
    <property type="nucleotide sequence ID" value="NZ_JBHLWV010000016.1"/>
</dbReference>
<name>A0ABV6H6X3_9ACTN</name>